<dbReference type="RefSeq" id="WP_203757357.1">
    <property type="nucleotide sequence ID" value="NZ_BONK01000012.1"/>
</dbReference>
<keyword evidence="2" id="KW-1185">Reference proteome</keyword>
<evidence type="ECO:0000313" key="1">
    <source>
        <dbReference type="EMBL" id="GIG22513.1"/>
    </source>
</evidence>
<comment type="caution">
    <text evidence="1">The sequence shown here is derived from an EMBL/GenBank/DDBJ whole genome shotgun (WGS) entry which is preliminary data.</text>
</comment>
<dbReference type="Proteomes" id="UP000632740">
    <property type="component" value="Unassembled WGS sequence"/>
</dbReference>
<reference evidence="1" key="1">
    <citation type="submission" date="2021-01" db="EMBL/GenBank/DDBJ databases">
        <title>Whole genome shotgun sequence of Cellulomonas chitinilytica NBRC 110799.</title>
        <authorList>
            <person name="Komaki H."/>
            <person name="Tamura T."/>
        </authorList>
    </citation>
    <scope>NUCLEOTIDE SEQUENCE</scope>
    <source>
        <strain evidence="1">NBRC 110799</strain>
    </source>
</reference>
<gene>
    <name evidence="1" type="ORF">Cch01nite_32370</name>
</gene>
<proteinExistence type="predicted"/>
<protein>
    <submittedName>
        <fullName evidence="1">Uncharacterized protein</fullName>
    </submittedName>
</protein>
<dbReference type="EMBL" id="BONK01000012">
    <property type="protein sequence ID" value="GIG22513.1"/>
    <property type="molecule type" value="Genomic_DNA"/>
</dbReference>
<name>A0A919P5V2_9CELL</name>
<evidence type="ECO:0000313" key="2">
    <source>
        <dbReference type="Proteomes" id="UP000632740"/>
    </source>
</evidence>
<accession>A0A919P5V2</accession>
<sequence>MLYHIRIDGSPRGVDLRDARLHDFADIVETPTGSGTVLSCRVPDKAALTGLVALLHDLGLDITELHVVPEPDAEGEVG</sequence>
<organism evidence="1 2">
    <name type="scientific">Cellulomonas chitinilytica</name>
    <dbReference type="NCBI Taxonomy" id="398759"/>
    <lineage>
        <taxon>Bacteria</taxon>
        <taxon>Bacillati</taxon>
        <taxon>Actinomycetota</taxon>
        <taxon>Actinomycetes</taxon>
        <taxon>Micrococcales</taxon>
        <taxon>Cellulomonadaceae</taxon>
        <taxon>Cellulomonas</taxon>
    </lineage>
</organism>
<dbReference type="AlphaFoldDB" id="A0A919P5V2"/>